<evidence type="ECO:0000256" key="1">
    <source>
        <dbReference type="SAM" id="MobiDB-lite"/>
    </source>
</evidence>
<evidence type="ECO:0000313" key="3">
    <source>
        <dbReference type="Proteomes" id="UP000823388"/>
    </source>
</evidence>
<protein>
    <submittedName>
        <fullName evidence="2">Uncharacterized protein</fullName>
    </submittedName>
</protein>
<keyword evidence="3" id="KW-1185">Reference proteome</keyword>
<proteinExistence type="predicted"/>
<comment type="caution">
    <text evidence="2">The sequence shown here is derived from an EMBL/GenBank/DDBJ whole genome shotgun (WGS) entry which is preliminary data.</text>
</comment>
<reference evidence="2" key="1">
    <citation type="submission" date="2020-05" db="EMBL/GenBank/DDBJ databases">
        <title>WGS assembly of Panicum virgatum.</title>
        <authorList>
            <person name="Lovell J.T."/>
            <person name="Jenkins J."/>
            <person name="Shu S."/>
            <person name="Juenger T.E."/>
            <person name="Schmutz J."/>
        </authorList>
    </citation>
    <scope>NUCLEOTIDE SEQUENCE</scope>
    <source>
        <strain evidence="2">AP13</strain>
    </source>
</reference>
<gene>
    <name evidence="2" type="ORF">PVAP13_8KG323706</name>
</gene>
<evidence type="ECO:0000313" key="2">
    <source>
        <dbReference type="EMBL" id="KAG2563533.1"/>
    </source>
</evidence>
<feature type="region of interest" description="Disordered" evidence="1">
    <location>
        <begin position="60"/>
        <end position="132"/>
    </location>
</feature>
<feature type="compositionally biased region" description="Polar residues" evidence="1">
    <location>
        <begin position="112"/>
        <end position="132"/>
    </location>
</feature>
<feature type="compositionally biased region" description="Polar residues" evidence="1">
    <location>
        <begin position="72"/>
        <end position="90"/>
    </location>
</feature>
<name>A0A8T0PNJ0_PANVG</name>
<accession>A0A8T0PNJ0</accession>
<organism evidence="2 3">
    <name type="scientific">Panicum virgatum</name>
    <name type="common">Blackwell switchgrass</name>
    <dbReference type="NCBI Taxonomy" id="38727"/>
    <lineage>
        <taxon>Eukaryota</taxon>
        <taxon>Viridiplantae</taxon>
        <taxon>Streptophyta</taxon>
        <taxon>Embryophyta</taxon>
        <taxon>Tracheophyta</taxon>
        <taxon>Spermatophyta</taxon>
        <taxon>Magnoliopsida</taxon>
        <taxon>Liliopsida</taxon>
        <taxon>Poales</taxon>
        <taxon>Poaceae</taxon>
        <taxon>PACMAD clade</taxon>
        <taxon>Panicoideae</taxon>
        <taxon>Panicodae</taxon>
        <taxon>Paniceae</taxon>
        <taxon>Panicinae</taxon>
        <taxon>Panicum</taxon>
        <taxon>Panicum sect. Hiantes</taxon>
    </lineage>
</organism>
<sequence length="132" mass="13898">MDGGARASPAFAPCSPPTHTPRVVWPCSSCSHSLRPRPYSSSIGMRPPTLRSCCPLSSFAPPSLPPVRTARLASSTPTHPCSDTETTSSAGRRAASPATWQSSVPALKNCPQFPSSKNHHSPLQSSFQSGLD</sequence>
<dbReference type="Proteomes" id="UP000823388">
    <property type="component" value="Chromosome 8K"/>
</dbReference>
<dbReference type="EMBL" id="CM029051">
    <property type="protein sequence ID" value="KAG2563533.1"/>
    <property type="molecule type" value="Genomic_DNA"/>
</dbReference>
<dbReference type="AlphaFoldDB" id="A0A8T0PNJ0"/>